<dbReference type="Gene3D" id="3.40.50.1000">
    <property type="entry name" value="HAD superfamily/HAD-like"/>
    <property type="match status" value="1"/>
</dbReference>
<dbReference type="InterPro" id="IPR001757">
    <property type="entry name" value="P_typ_ATPase"/>
</dbReference>
<evidence type="ECO:0000256" key="14">
    <source>
        <dbReference type="ARBA" id="ARBA00023136"/>
    </source>
</evidence>
<comment type="caution">
    <text evidence="27">The sequence shown here is derived from an EMBL/GenBank/DDBJ whole genome shotgun (WGS) entry which is preliminary data.</text>
</comment>
<dbReference type="EMBL" id="LFZO01000002">
    <property type="protein sequence ID" value="KXT18873.1"/>
    <property type="molecule type" value="Genomic_DNA"/>
</dbReference>
<dbReference type="GO" id="GO:0005524">
    <property type="term" value="F:ATP binding"/>
    <property type="evidence" value="ECO:0007669"/>
    <property type="project" value="UniProtKB-UniRule"/>
</dbReference>
<dbReference type="InterPro" id="IPR008250">
    <property type="entry name" value="ATPase_P-typ_transduc_dom_A_sf"/>
</dbReference>
<feature type="region of interest" description="Disordered" evidence="24">
    <location>
        <begin position="275"/>
        <end position="299"/>
    </location>
</feature>
<feature type="transmembrane region" description="Helical" evidence="23">
    <location>
        <begin position="521"/>
        <end position="544"/>
    </location>
</feature>
<feature type="binding site" evidence="21">
    <location>
        <position position="949"/>
    </location>
    <ligand>
        <name>ATP</name>
        <dbReference type="ChEBI" id="CHEBI:30616"/>
    </ligand>
</feature>
<dbReference type="PANTHER" id="PTHR24092:SF180">
    <property type="entry name" value="PHOSPHOLIPID-TRANSPORTING ATPASE DNF1-RELATED"/>
    <property type="match status" value="1"/>
</dbReference>
<keyword evidence="10 22" id="KW-0460">Magnesium</keyword>
<evidence type="ECO:0000313" key="27">
    <source>
        <dbReference type="EMBL" id="KXT18873.1"/>
    </source>
</evidence>
<feature type="transmembrane region" description="Helical" evidence="23">
    <location>
        <begin position="136"/>
        <end position="154"/>
    </location>
</feature>
<dbReference type="FunFam" id="3.40.50.1000:FF:000001">
    <property type="entry name" value="Phospholipid-transporting ATPase IC"/>
    <property type="match status" value="1"/>
</dbReference>
<organism evidence="27 28">
    <name type="scientific">Pseudocercospora musae</name>
    <dbReference type="NCBI Taxonomy" id="113226"/>
    <lineage>
        <taxon>Eukaryota</taxon>
        <taxon>Fungi</taxon>
        <taxon>Dikarya</taxon>
        <taxon>Ascomycota</taxon>
        <taxon>Pezizomycotina</taxon>
        <taxon>Dothideomycetes</taxon>
        <taxon>Dothideomycetidae</taxon>
        <taxon>Mycosphaerellales</taxon>
        <taxon>Mycosphaerellaceae</taxon>
        <taxon>Pseudocercospora</taxon>
    </lineage>
</organism>
<keyword evidence="11 23" id="KW-1278">Translocase</keyword>
<evidence type="ECO:0000256" key="11">
    <source>
        <dbReference type="ARBA" id="ARBA00022967"/>
    </source>
</evidence>
<feature type="binding site" evidence="21">
    <location>
        <position position="950"/>
    </location>
    <ligand>
        <name>ATP</name>
        <dbReference type="ChEBI" id="CHEBI:30616"/>
    </ligand>
</feature>
<comment type="catalytic activity">
    <reaction evidence="18">
        <text>a 1,2-diacyl-sn-glycero-3-phospho-L-serine(out) + ATP + H2O = a 1,2-diacyl-sn-glycero-3-phospho-L-serine(in) + ADP + phosphate + H(+)</text>
        <dbReference type="Rhea" id="RHEA:38567"/>
        <dbReference type="ChEBI" id="CHEBI:15377"/>
        <dbReference type="ChEBI" id="CHEBI:15378"/>
        <dbReference type="ChEBI" id="CHEBI:30616"/>
        <dbReference type="ChEBI" id="CHEBI:43474"/>
        <dbReference type="ChEBI" id="CHEBI:57262"/>
        <dbReference type="ChEBI" id="CHEBI:456216"/>
    </reaction>
    <physiologicalReaction direction="left-to-right" evidence="18">
        <dbReference type="Rhea" id="RHEA:38568"/>
    </physiologicalReaction>
</comment>
<keyword evidence="6 23" id="KW-0812">Transmembrane</keyword>
<evidence type="ECO:0000256" key="7">
    <source>
        <dbReference type="ARBA" id="ARBA00022723"/>
    </source>
</evidence>
<dbReference type="NCBIfam" id="TIGR01494">
    <property type="entry name" value="ATPase_P-type"/>
    <property type="match status" value="2"/>
</dbReference>
<feature type="domain" description="P-type ATPase N-terminal" evidence="25">
    <location>
        <begin position="100"/>
        <end position="154"/>
    </location>
</feature>
<dbReference type="Proteomes" id="UP000073492">
    <property type="component" value="Unassembled WGS sequence"/>
</dbReference>
<dbReference type="SUPFAM" id="SSF81653">
    <property type="entry name" value="Calcium ATPase, transduction domain A"/>
    <property type="match status" value="1"/>
</dbReference>
<dbReference type="PROSITE" id="PS00154">
    <property type="entry name" value="ATPASE_E1_E2"/>
    <property type="match status" value="1"/>
</dbReference>
<feature type="binding site" evidence="22">
    <location>
        <position position="1079"/>
    </location>
    <ligand>
        <name>Mg(2+)</name>
        <dbReference type="ChEBI" id="CHEBI:18420"/>
    </ligand>
</feature>
<dbReference type="SFLD" id="SFLDF00027">
    <property type="entry name" value="p-type_atpase"/>
    <property type="match status" value="1"/>
</dbReference>
<dbReference type="SUPFAM" id="SSF56784">
    <property type="entry name" value="HAD-like"/>
    <property type="match status" value="1"/>
</dbReference>
<feature type="transmembrane region" description="Helical" evidence="23">
    <location>
        <begin position="1136"/>
        <end position="1156"/>
    </location>
</feature>
<feature type="transmembrane region" description="Helical" evidence="23">
    <location>
        <begin position="1168"/>
        <end position="1189"/>
    </location>
</feature>
<feature type="binding site" evidence="21">
    <location>
        <position position="810"/>
    </location>
    <ligand>
        <name>ATP</name>
        <dbReference type="ChEBI" id="CHEBI:30616"/>
    </ligand>
</feature>
<dbReference type="Pfam" id="PF13246">
    <property type="entry name" value="Cation_ATPase"/>
    <property type="match status" value="1"/>
</dbReference>
<feature type="transmembrane region" description="Helical" evidence="23">
    <location>
        <begin position="1219"/>
        <end position="1240"/>
    </location>
</feature>
<dbReference type="GO" id="GO:0006897">
    <property type="term" value="P:endocytosis"/>
    <property type="evidence" value="ECO:0007669"/>
    <property type="project" value="UniProtKB-ARBA"/>
</dbReference>
<dbReference type="Pfam" id="PF16212">
    <property type="entry name" value="PhoLip_ATPase_C"/>
    <property type="match status" value="1"/>
</dbReference>
<dbReference type="InterPro" id="IPR032631">
    <property type="entry name" value="P-type_ATPase_N"/>
</dbReference>
<feature type="binding site" evidence="21">
    <location>
        <position position="636"/>
    </location>
    <ligand>
        <name>ATP</name>
        <dbReference type="ChEBI" id="CHEBI:30616"/>
    </ligand>
</feature>
<feature type="transmembrane region" description="Helical" evidence="23">
    <location>
        <begin position="564"/>
        <end position="587"/>
    </location>
</feature>
<dbReference type="PRINTS" id="PR00119">
    <property type="entry name" value="CATATPASE"/>
</dbReference>
<evidence type="ECO:0000256" key="23">
    <source>
        <dbReference type="RuleBase" id="RU362033"/>
    </source>
</evidence>
<dbReference type="GO" id="GO:0070867">
    <property type="term" value="C:mating projection tip membrane"/>
    <property type="evidence" value="ECO:0007669"/>
    <property type="project" value="UniProtKB-ARBA"/>
</dbReference>
<evidence type="ECO:0000256" key="6">
    <source>
        <dbReference type="ARBA" id="ARBA00022692"/>
    </source>
</evidence>
<comment type="catalytic activity">
    <reaction evidence="19">
        <text>a 1,2-diacyl-sn-glycero-3-phosphocholine(out) + ATP + H2O = a 1,2-diacyl-sn-glycero-3-phosphocholine(in) + ADP + phosphate + H(+)</text>
        <dbReference type="Rhea" id="RHEA:38583"/>
        <dbReference type="ChEBI" id="CHEBI:15377"/>
        <dbReference type="ChEBI" id="CHEBI:15378"/>
        <dbReference type="ChEBI" id="CHEBI:30616"/>
        <dbReference type="ChEBI" id="CHEBI:43474"/>
        <dbReference type="ChEBI" id="CHEBI:57643"/>
        <dbReference type="ChEBI" id="CHEBI:456216"/>
    </reaction>
    <physiologicalReaction direction="left-to-right" evidence="19">
        <dbReference type="Rhea" id="RHEA:38584"/>
    </physiologicalReaction>
</comment>
<reference evidence="27 28" key="1">
    <citation type="submission" date="2015-07" db="EMBL/GenBank/DDBJ databases">
        <title>Comparative genomics of the Sigatoka disease complex on banana suggests a link between parallel evolutionary changes in Pseudocercospora fijiensis and Pseudocercospora eumusae and increased virulence on the banana host.</title>
        <authorList>
            <person name="Chang T.-C."/>
            <person name="Salvucci A."/>
            <person name="Crous P.W."/>
            <person name="Stergiopoulos I."/>
        </authorList>
    </citation>
    <scope>NUCLEOTIDE SEQUENCE [LARGE SCALE GENOMIC DNA]</scope>
    <source>
        <strain evidence="27 28">CBS 116634</strain>
    </source>
</reference>
<dbReference type="EC" id="7.6.2.1" evidence="23"/>
<feature type="compositionally biased region" description="Basic and acidic residues" evidence="24">
    <location>
        <begin position="1508"/>
        <end position="1529"/>
    </location>
</feature>
<dbReference type="GO" id="GO:1990531">
    <property type="term" value="C:phospholipid-translocating ATPase complex"/>
    <property type="evidence" value="ECO:0007669"/>
    <property type="project" value="UniProtKB-ARBA"/>
</dbReference>
<feature type="binding site" evidence="21">
    <location>
        <position position="637"/>
    </location>
    <ligand>
        <name>ATP</name>
        <dbReference type="ChEBI" id="CHEBI:30616"/>
    </ligand>
</feature>
<feature type="compositionally biased region" description="Basic and acidic residues" evidence="24">
    <location>
        <begin position="1396"/>
        <end position="1406"/>
    </location>
</feature>
<dbReference type="CDD" id="cd02073">
    <property type="entry name" value="P-type_ATPase_APLT_Dnf-like"/>
    <property type="match status" value="1"/>
</dbReference>
<dbReference type="GO" id="GO:0007163">
    <property type="term" value="P:establishment or maintenance of cell polarity"/>
    <property type="evidence" value="ECO:0007669"/>
    <property type="project" value="UniProtKB-ARBA"/>
</dbReference>
<dbReference type="PANTHER" id="PTHR24092">
    <property type="entry name" value="PROBABLE PHOSPHOLIPID-TRANSPORTING ATPASE"/>
    <property type="match status" value="1"/>
</dbReference>
<feature type="compositionally biased region" description="Polar residues" evidence="24">
    <location>
        <begin position="1438"/>
        <end position="1454"/>
    </location>
</feature>
<dbReference type="InterPro" id="IPR023298">
    <property type="entry name" value="ATPase_P-typ_TM_dom_sf"/>
</dbReference>
<dbReference type="InterPro" id="IPR036412">
    <property type="entry name" value="HAD-like_sf"/>
</dbReference>
<feature type="binding site" evidence="22">
    <location>
        <position position="1083"/>
    </location>
    <ligand>
        <name>Mg(2+)</name>
        <dbReference type="ChEBI" id="CHEBI:18420"/>
    </ligand>
</feature>
<dbReference type="InterPro" id="IPR032630">
    <property type="entry name" value="P_typ_ATPase_c"/>
</dbReference>
<dbReference type="InterPro" id="IPR006539">
    <property type="entry name" value="P-type_ATPase_IV"/>
</dbReference>
<evidence type="ECO:0000256" key="20">
    <source>
        <dbReference type="PIRSR" id="PIRSR606539-1"/>
    </source>
</evidence>
<evidence type="ECO:0000313" key="28">
    <source>
        <dbReference type="Proteomes" id="UP000073492"/>
    </source>
</evidence>
<feature type="compositionally biased region" description="Basic and acidic residues" evidence="24">
    <location>
        <begin position="1462"/>
        <end position="1471"/>
    </location>
</feature>
<dbReference type="OrthoDB" id="377733at2759"/>
<keyword evidence="5" id="KW-1003">Cell membrane</keyword>
<dbReference type="Pfam" id="PF16209">
    <property type="entry name" value="PhoLip_ATPase_N"/>
    <property type="match status" value="1"/>
</dbReference>
<feature type="compositionally biased region" description="Polar residues" evidence="24">
    <location>
        <begin position="53"/>
        <end position="64"/>
    </location>
</feature>
<feature type="active site" description="4-aspartylphosphate intermediate" evidence="20">
    <location>
        <position position="635"/>
    </location>
</feature>
<feature type="compositionally biased region" description="Polar residues" evidence="24">
    <location>
        <begin position="80"/>
        <end position="89"/>
    </location>
</feature>
<feature type="binding site" evidence="21">
    <location>
        <position position="1083"/>
    </location>
    <ligand>
        <name>ATP</name>
        <dbReference type="ChEBI" id="CHEBI:30616"/>
    </ligand>
</feature>
<evidence type="ECO:0000256" key="8">
    <source>
        <dbReference type="ARBA" id="ARBA00022741"/>
    </source>
</evidence>
<comment type="subcellular location">
    <subcellularLocation>
        <location evidence="2">Cell membrane</location>
        <topology evidence="2">Multi-pass membrane protein</topology>
    </subcellularLocation>
    <subcellularLocation>
        <location evidence="23">Membrane</location>
        <topology evidence="23">Multi-pass membrane protein</topology>
    </subcellularLocation>
</comment>
<feature type="binding site" evidence="21">
    <location>
        <position position="868"/>
    </location>
    <ligand>
        <name>ATP</name>
        <dbReference type="ChEBI" id="CHEBI:30616"/>
    </ligand>
</feature>
<evidence type="ECO:0000256" key="5">
    <source>
        <dbReference type="ARBA" id="ARBA00022475"/>
    </source>
</evidence>
<accession>A0A139IVX4</accession>
<feature type="compositionally biased region" description="Low complexity" evidence="24">
    <location>
        <begin position="1484"/>
        <end position="1494"/>
    </location>
</feature>
<evidence type="ECO:0000256" key="2">
    <source>
        <dbReference type="ARBA" id="ARBA00004651"/>
    </source>
</evidence>
<keyword evidence="13" id="KW-0445">Lipid transport</keyword>
<gene>
    <name evidence="27" type="ORF">AC579_3558</name>
</gene>
<evidence type="ECO:0000256" key="9">
    <source>
        <dbReference type="ARBA" id="ARBA00022840"/>
    </source>
</evidence>
<dbReference type="GO" id="GO:0140351">
    <property type="term" value="F:glycosylceramide flippase activity"/>
    <property type="evidence" value="ECO:0007669"/>
    <property type="project" value="UniProtKB-ARBA"/>
</dbReference>
<dbReference type="GO" id="GO:0099040">
    <property type="term" value="P:ceramide translocation"/>
    <property type="evidence" value="ECO:0007669"/>
    <property type="project" value="UniProtKB-ARBA"/>
</dbReference>
<feature type="transmembrane region" description="Helical" evidence="23">
    <location>
        <begin position="1260"/>
        <end position="1278"/>
    </location>
</feature>
<evidence type="ECO:0000256" key="17">
    <source>
        <dbReference type="ARBA" id="ARBA00050913"/>
    </source>
</evidence>
<evidence type="ECO:0000256" key="13">
    <source>
        <dbReference type="ARBA" id="ARBA00023055"/>
    </source>
</evidence>
<feature type="binding site" evidence="22">
    <location>
        <position position="637"/>
    </location>
    <ligand>
        <name>Mg(2+)</name>
        <dbReference type="ChEBI" id="CHEBI:18420"/>
    </ligand>
</feature>
<keyword evidence="28" id="KW-1185">Reference proteome</keyword>
<feature type="binding site" evidence="21">
    <location>
        <position position="635"/>
    </location>
    <ligand>
        <name>ATP</name>
        <dbReference type="ChEBI" id="CHEBI:30616"/>
    </ligand>
</feature>
<evidence type="ECO:0000256" key="4">
    <source>
        <dbReference type="ARBA" id="ARBA00022448"/>
    </source>
</evidence>
<evidence type="ECO:0000256" key="22">
    <source>
        <dbReference type="PIRSR" id="PIRSR606539-3"/>
    </source>
</evidence>
<name>A0A139IVX4_9PEZI</name>
<feature type="binding site" evidence="21">
    <location>
        <position position="769"/>
    </location>
    <ligand>
        <name>ATP</name>
        <dbReference type="ChEBI" id="CHEBI:30616"/>
    </ligand>
</feature>
<comment type="similarity">
    <text evidence="3 23">Belongs to the cation transport ATPase (P-type) (TC 3.A.3) family. Type IV subfamily.</text>
</comment>
<dbReference type="GO" id="GO:0090554">
    <property type="term" value="F:phosphatidylcholine floppase activity"/>
    <property type="evidence" value="ECO:0007669"/>
    <property type="project" value="RHEA"/>
</dbReference>
<dbReference type="STRING" id="113226.A0A139IVX4"/>
<comment type="cofactor">
    <cofactor evidence="1 22">
        <name>Mg(2+)</name>
        <dbReference type="ChEBI" id="CHEBI:18420"/>
    </cofactor>
</comment>
<dbReference type="GO" id="GO:0090556">
    <property type="term" value="F:phosphatidylserine floppase activity"/>
    <property type="evidence" value="ECO:0007669"/>
    <property type="project" value="RHEA"/>
</dbReference>
<feature type="region of interest" description="Disordered" evidence="24">
    <location>
        <begin position="326"/>
        <end position="350"/>
    </location>
</feature>
<evidence type="ECO:0000256" key="1">
    <source>
        <dbReference type="ARBA" id="ARBA00001946"/>
    </source>
</evidence>
<proteinExistence type="inferred from homology"/>
<evidence type="ECO:0000256" key="16">
    <source>
        <dbReference type="ARBA" id="ARBA00049128"/>
    </source>
</evidence>
<keyword evidence="12 23" id="KW-1133">Transmembrane helix</keyword>
<feature type="binding site" evidence="21">
    <location>
        <position position="1082"/>
    </location>
    <ligand>
        <name>ATP</name>
        <dbReference type="ChEBI" id="CHEBI:30616"/>
    </ligand>
</feature>
<dbReference type="FunFam" id="3.40.50.1000:FF:000108">
    <property type="entry name" value="Phospholipid-transporting ATPase"/>
    <property type="match status" value="1"/>
</dbReference>
<protein>
    <recommendedName>
        <fullName evidence="23">Phospholipid-transporting ATPase</fullName>
        <ecNumber evidence="23">7.6.2.1</ecNumber>
    </recommendedName>
</protein>
<evidence type="ECO:0000256" key="15">
    <source>
        <dbReference type="ARBA" id="ARBA00034036"/>
    </source>
</evidence>
<dbReference type="GO" id="GO:0000287">
    <property type="term" value="F:magnesium ion binding"/>
    <property type="evidence" value="ECO:0007669"/>
    <property type="project" value="UniProtKB-UniRule"/>
</dbReference>
<dbReference type="SUPFAM" id="SSF81665">
    <property type="entry name" value="Calcium ATPase, transmembrane domain M"/>
    <property type="match status" value="1"/>
</dbReference>
<dbReference type="SFLD" id="SFLDS00003">
    <property type="entry name" value="Haloacid_Dehalogenase"/>
    <property type="match status" value="1"/>
</dbReference>
<dbReference type="FunFam" id="3.40.1110.10:FF:000048">
    <property type="entry name" value="Phospholipid-transporting ATPase"/>
    <property type="match status" value="1"/>
</dbReference>
<keyword evidence="8 21" id="KW-0547">Nucleotide-binding</keyword>
<evidence type="ECO:0000259" key="26">
    <source>
        <dbReference type="Pfam" id="PF16212"/>
    </source>
</evidence>
<evidence type="ECO:0000256" key="24">
    <source>
        <dbReference type="SAM" id="MobiDB-lite"/>
    </source>
</evidence>
<evidence type="ECO:0000259" key="25">
    <source>
        <dbReference type="Pfam" id="PF16209"/>
    </source>
</evidence>
<dbReference type="Gene3D" id="2.70.150.10">
    <property type="entry name" value="Calcium-transporting ATPase, cytoplasmic transduction domain A"/>
    <property type="match status" value="1"/>
</dbReference>
<feature type="binding site" evidence="21">
    <location>
        <position position="1059"/>
    </location>
    <ligand>
        <name>ATP</name>
        <dbReference type="ChEBI" id="CHEBI:30616"/>
    </ligand>
</feature>
<feature type="binding site" evidence="21">
    <location>
        <position position="948"/>
    </location>
    <ligand>
        <name>ATP</name>
        <dbReference type="ChEBI" id="CHEBI:30616"/>
    </ligand>
</feature>
<keyword evidence="14 23" id="KW-0472">Membrane</keyword>
<feature type="binding site" evidence="22">
    <location>
        <position position="635"/>
    </location>
    <ligand>
        <name>Mg(2+)</name>
        <dbReference type="ChEBI" id="CHEBI:18420"/>
    </ligand>
</feature>
<evidence type="ECO:0000256" key="19">
    <source>
        <dbReference type="ARBA" id="ARBA00052223"/>
    </source>
</evidence>
<evidence type="ECO:0000256" key="21">
    <source>
        <dbReference type="PIRSR" id="PIRSR606539-2"/>
    </source>
</evidence>
<evidence type="ECO:0000256" key="12">
    <source>
        <dbReference type="ARBA" id="ARBA00022989"/>
    </source>
</evidence>
<dbReference type="InterPro" id="IPR023299">
    <property type="entry name" value="ATPase_P-typ_cyto_dom_N"/>
</dbReference>
<feature type="domain" description="P-type ATPase C-terminal" evidence="26">
    <location>
        <begin position="1105"/>
        <end position="1354"/>
    </location>
</feature>
<feature type="binding site" evidence="21">
    <location>
        <position position="833"/>
    </location>
    <ligand>
        <name>ATP</name>
        <dbReference type="ChEBI" id="CHEBI:30616"/>
    </ligand>
</feature>
<dbReference type="InterPro" id="IPR044492">
    <property type="entry name" value="P_typ_ATPase_HD_dom"/>
</dbReference>
<dbReference type="SFLD" id="SFLDG00002">
    <property type="entry name" value="C1.7:_P-type_atpase_like"/>
    <property type="match status" value="1"/>
</dbReference>
<feature type="region of interest" description="Disordered" evidence="24">
    <location>
        <begin position="1"/>
        <end position="21"/>
    </location>
</feature>
<keyword evidence="7 22" id="KW-0479">Metal-binding</keyword>
<feature type="transmembrane region" description="Helical" evidence="23">
    <location>
        <begin position="160"/>
        <end position="177"/>
    </location>
</feature>
<evidence type="ECO:0000256" key="3">
    <source>
        <dbReference type="ARBA" id="ARBA00008109"/>
    </source>
</evidence>
<feature type="transmembrane region" description="Helical" evidence="23">
    <location>
        <begin position="1285"/>
        <end position="1305"/>
    </location>
</feature>
<sequence length="1700" mass="193500">MAVTYDTEQARPSQAERSQPLNRMRWATVRKPGRKGTLKRRSIFNRNIARLSGSHNNRHSTATDASDVKAQDIANDQPAEGQTSRTVYVNQPLPDSARDEEGKPLNHFKRNKIRTAKYTPISFIPKNLWFQLHNIANVYFIFIVILGIFSIFGVQNPGLAAVPIIVILTITAIKDAIEDWRRTVLDNELNNAPVHRLVDWENVNVSEETVSLWRRFKKANTRAILFLWRWWKGKREAALAKKGKGATYQDRKLDEQLESDERRMSTLTARLDYDERNPYENEEGDVEMTPVPSPTPGQTRAGDHIHEGQADELMRDSLTVPNVGQDGKVGDLPVPKKFHGTLINPNKPRPEKARFKKDYWKNVRVGDFVRLYNDEEVPSDIIVLSTSDADGACYIETKNLDGETNLKVRTALYSGRQVKRARDCEQAEFVLESEPPHANLYAYSGVVRWNQYDTKNPSTEPKEMAEPVSINNLLLRGCTVRNTEWVLGIVAFTGEDTKIMLNSGITPSKRPKIMRDLNWNVLYNFVILFVMCLVAALVNGVTWGQGDNSLDFFEFGSYGGTPGLNGFITFWAAIILFQNLVPISLYISLEIVRSVQAFFIYSDAYMYYEKIDYPCTPKSWNISDDLGQIEYIFSDKTGTLTQNVMEFKKCTVNGHPYGEAYTEALAGMQKRQGINVEEVAAQERARIAEDREVMLKHLRKMHDNPYLRDEDLTFVAPDYVADLDGESGPEQKAAVEQFMLALALCHSVITERTPGDPPRIEFKAQSPDEAALVATARDVGYTVIGRSNDGIILNIMGTESEYQVLNILEFNSTRKRMSAIIRMPNGRIILFCKGADSIIYSRLQRGEQPELRRTTAEHLEMFAREGLRTLCIAQRELGEEEYQKWNVDHELAAAAVQDRENKLEEVADRIERELTLLGGTAIEDRLQDGVPDSIALLAQAGIKLWVLTGDKVETAINIGFSCNLLDNDMDLIVLKTEDEDIAAAEAELDKHLATFGKTGSDEELKAAKKNHEPPAPTHALVIDGDTLKVVLDDKLRQKFLLLCKECRSVLCCRVSPSQKAAVVGLVKHTLEVMTLSIGDGANDVAMIQEADVGVGIAGEEGRQAVMSSDYAIGQFRFLTRLLLVHGRWDYRRMGECVANFFYKNIIWVFALFWYQIYTNFDCSYAFDYTYILLFNLAFTSLPIIFQGILDQDVDDKVSLAVPQLYRRGIEQKEWTQTKFWIYMFDGFYQSVIAFYFTYLQFEVANFESETGRNINDYKRLGAYIVNPVVFIVNVYILMNTYRWDWFMCLITSISILLIYFWTGVYTSFTAGYTFYEAAPQVYGALSFWAINLLTVIACLLPRFVAKAYQKMYMPYDIDIVREQVRQGKFDYLKEVDPQKVGFQADKLAESTTSSEASHKAGENVDKKGHRRGGSPPSGPGRHTFDEDMRPIYPPSVAATATTNNPRSHNGSDGTEYTGHRSSMGDRDRFERAFPPTYSQSASNAATPAITPAITRQDYDLSEAPARPSYDRPRPSFDRLRSSMDRSSSEHHRRTHDFAINSDPKLESGLCAKTRIQWRSKDENHYLGQNGFGRRSLERRKEKQEDFDQFVNNLKRYSKSEKPIWIVQEEEATRMRKEGVQAELDRRRAAQQEAEERRMEVKNSLNILYIIIVLIRSPLLRLDRDKSYQQSVAEVITWLHLGSTKLAAKGHVIQTILLNFP</sequence>
<dbReference type="InterPro" id="IPR018303">
    <property type="entry name" value="ATPase_P-typ_P_site"/>
</dbReference>
<feature type="region of interest" description="Disordered" evidence="24">
    <location>
        <begin position="48"/>
        <end position="103"/>
    </location>
</feature>
<keyword evidence="4" id="KW-0813">Transport</keyword>
<feature type="binding site" evidence="21">
    <location>
        <position position="1053"/>
    </location>
    <ligand>
        <name>ATP</name>
        <dbReference type="ChEBI" id="CHEBI:30616"/>
    </ligand>
</feature>
<dbReference type="NCBIfam" id="TIGR01652">
    <property type="entry name" value="ATPase-Plipid"/>
    <property type="match status" value="1"/>
</dbReference>
<dbReference type="SUPFAM" id="SSF81660">
    <property type="entry name" value="Metal cation-transporting ATPase, ATP-binding domain N"/>
    <property type="match status" value="1"/>
</dbReference>
<dbReference type="GO" id="GO:0140346">
    <property type="term" value="F:phosphatidylserine flippase activity"/>
    <property type="evidence" value="ECO:0007669"/>
    <property type="project" value="UniProtKB-ARBA"/>
</dbReference>
<feature type="transmembrane region" description="Helical" evidence="23">
    <location>
        <begin position="1325"/>
        <end position="1345"/>
    </location>
</feature>
<dbReference type="GO" id="GO:0016887">
    <property type="term" value="F:ATP hydrolysis activity"/>
    <property type="evidence" value="ECO:0007669"/>
    <property type="project" value="InterPro"/>
</dbReference>
<comment type="catalytic activity">
    <reaction evidence="17">
        <text>a beta-D-glucosyl-(1&lt;-&gt;1')-N-acylsphing-4-enine(out) + ATP + H2O = a beta-D-glucosyl-(1&lt;-&gt;1')-N-acylsphing-4-enine(in) + ADP + phosphate + H(+)</text>
        <dbReference type="Rhea" id="RHEA:66036"/>
        <dbReference type="ChEBI" id="CHEBI:15377"/>
        <dbReference type="ChEBI" id="CHEBI:15378"/>
        <dbReference type="ChEBI" id="CHEBI:22801"/>
        <dbReference type="ChEBI" id="CHEBI:30616"/>
        <dbReference type="ChEBI" id="CHEBI:43474"/>
        <dbReference type="ChEBI" id="CHEBI:456216"/>
    </reaction>
    <physiologicalReaction direction="left-to-right" evidence="17">
        <dbReference type="Rhea" id="RHEA:66037"/>
    </physiologicalReaction>
</comment>
<comment type="catalytic activity">
    <reaction evidence="15 23">
        <text>ATP + H2O + phospholipidSide 1 = ADP + phosphate + phospholipidSide 2.</text>
        <dbReference type="EC" id="7.6.2.1"/>
    </reaction>
</comment>
<dbReference type="Gene3D" id="3.40.1110.10">
    <property type="entry name" value="Calcium-transporting ATPase, cytoplasmic domain N"/>
    <property type="match status" value="1"/>
</dbReference>
<feature type="region of interest" description="Disordered" evidence="24">
    <location>
        <begin position="1386"/>
        <end position="1534"/>
    </location>
</feature>
<evidence type="ECO:0000256" key="10">
    <source>
        <dbReference type="ARBA" id="ARBA00022842"/>
    </source>
</evidence>
<evidence type="ECO:0000256" key="18">
    <source>
        <dbReference type="ARBA" id="ARBA00051303"/>
    </source>
</evidence>
<comment type="catalytic activity">
    <reaction evidence="16">
        <text>a 1,2-diacyl-sn-glycero-3-phosphoethanolamine(out) + ATP + H2O = a 1,2-diacyl-sn-glycero-3-phosphoethanolamine(in) + ADP + phosphate + H(+)</text>
        <dbReference type="Rhea" id="RHEA:66132"/>
        <dbReference type="ChEBI" id="CHEBI:15377"/>
        <dbReference type="ChEBI" id="CHEBI:15378"/>
        <dbReference type="ChEBI" id="CHEBI:30616"/>
        <dbReference type="ChEBI" id="CHEBI:43474"/>
        <dbReference type="ChEBI" id="CHEBI:64612"/>
        <dbReference type="ChEBI" id="CHEBI:456216"/>
    </reaction>
    <physiologicalReaction direction="left-to-right" evidence="16">
        <dbReference type="Rhea" id="RHEA:66133"/>
    </physiologicalReaction>
</comment>
<dbReference type="InterPro" id="IPR023214">
    <property type="entry name" value="HAD_sf"/>
</dbReference>
<keyword evidence="9 21" id="KW-0067">ATP-binding</keyword>